<protein>
    <submittedName>
        <fullName evidence="3">Type 1 glutamine amidotransferase</fullName>
    </submittedName>
</protein>
<dbReference type="InterPro" id="IPR029010">
    <property type="entry name" value="ThuA-like"/>
</dbReference>
<comment type="caution">
    <text evidence="3">The sequence shown here is derived from an EMBL/GenBank/DDBJ whole genome shotgun (WGS) entry which is preliminary data.</text>
</comment>
<evidence type="ECO:0000256" key="1">
    <source>
        <dbReference type="SAM" id="SignalP"/>
    </source>
</evidence>
<dbReference type="Proteomes" id="UP000256269">
    <property type="component" value="Unassembled WGS sequence"/>
</dbReference>
<proteinExistence type="predicted"/>
<evidence type="ECO:0000313" key="3">
    <source>
        <dbReference type="EMBL" id="REH45962.1"/>
    </source>
</evidence>
<dbReference type="PANTHER" id="PTHR40469">
    <property type="entry name" value="SECRETED GLYCOSYL HYDROLASE"/>
    <property type="match status" value="1"/>
</dbReference>
<reference evidence="3 4" key="1">
    <citation type="submission" date="2018-08" db="EMBL/GenBank/DDBJ databases">
        <title>Genomic Encyclopedia of Archaeal and Bacterial Type Strains, Phase II (KMG-II): from individual species to whole genera.</title>
        <authorList>
            <person name="Goeker M."/>
        </authorList>
    </citation>
    <scope>NUCLEOTIDE SEQUENCE [LARGE SCALE GENOMIC DNA]</scope>
    <source>
        <strain evidence="3 4">DSM 45791</strain>
    </source>
</reference>
<organism evidence="3 4">
    <name type="scientific">Kutzneria buriramensis</name>
    <dbReference type="NCBI Taxonomy" id="1045776"/>
    <lineage>
        <taxon>Bacteria</taxon>
        <taxon>Bacillati</taxon>
        <taxon>Actinomycetota</taxon>
        <taxon>Actinomycetes</taxon>
        <taxon>Pseudonocardiales</taxon>
        <taxon>Pseudonocardiaceae</taxon>
        <taxon>Kutzneria</taxon>
    </lineage>
</organism>
<keyword evidence="1" id="KW-0732">Signal</keyword>
<dbReference type="OrthoDB" id="8217716at2"/>
<gene>
    <name evidence="3" type="ORF">BCF44_10794</name>
</gene>
<feature type="chain" id="PRO_5017828945" evidence="1">
    <location>
        <begin position="27"/>
        <end position="252"/>
    </location>
</feature>
<dbReference type="AlphaFoldDB" id="A0A3E0HHV1"/>
<dbReference type="EMBL" id="QUNO01000007">
    <property type="protein sequence ID" value="REH45962.1"/>
    <property type="molecule type" value="Genomic_DNA"/>
</dbReference>
<dbReference type="Gene3D" id="3.40.50.880">
    <property type="match status" value="1"/>
</dbReference>
<dbReference type="InterPro" id="IPR029062">
    <property type="entry name" value="Class_I_gatase-like"/>
</dbReference>
<dbReference type="GO" id="GO:0016740">
    <property type="term" value="F:transferase activity"/>
    <property type="evidence" value="ECO:0007669"/>
    <property type="project" value="UniProtKB-KW"/>
</dbReference>
<dbReference type="RefSeq" id="WP_116176134.1">
    <property type="nucleotide sequence ID" value="NZ_CP144375.1"/>
</dbReference>
<dbReference type="Pfam" id="PF06283">
    <property type="entry name" value="ThuA"/>
    <property type="match status" value="1"/>
</dbReference>
<sequence length="252" mass="27160">MSSRLINAIVLALAAVVVLAGTPARAAAAPFRVLVFSRTTGFRHDSIPAGIAAIQKLGRQNNFLVDTTENDALFTDANLARYAVVIFLSATGDPVGTQPEKDAFQRYIEHGGGFVGIHAASDGGFTWPWFGKLVGAYFKQHPTQQNARVRVEDPNHPSTRGLPAQFTRFDEWYDFQSNPRGSVHVLTTVDDSSYTGSTMGADHPITWCHNFDGGRSWYTAMGHTVASYGEANFLHLLLGGVETAAGAVASDC</sequence>
<feature type="signal peptide" evidence="1">
    <location>
        <begin position="1"/>
        <end position="26"/>
    </location>
</feature>
<dbReference type="PANTHER" id="PTHR40469:SF2">
    <property type="entry name" value="GALACTOSE-BINDING DOMAIN-LIKE SUPERFAMILY PROTEIN"/>
    <property type="match status" value="1"/>
</dbReference>
<feature type="domain" description="ThuA-like" evidence="2">
    <location>
        <begin position="32"/>
        <end position="242"/>
    </location>
</feature>
<keyword evidence="4" id="KW-1185">Reference proteome</keyword>
<accession>A0A3E0HHV1</accession>
<evidence type="ECO:0000313" key="4">
    <source>
        <dbReference type="Proteomes" id="UP000256269"/>
    </source>
</evidence>
<evidence type="ECO:0000259" key="2">
    <source>
        <dbReference type="Pfam" id="PF06283"/>
    </source>
</evidence>
<name>A0A3E0HHV1_9PSEU</name>
<keyword evidence="3" id="KW-0808">Transferase</keyword>
<keyword evidence="3" id="KW-0315">Glutamine amidotransferase</keyword>
<dbReference type="SUPFAM" id="SSF52317">
    <property type="entry name" value="Class I glutamine amidotransferase-like"/>
    <property type="match status" value="1"/>
</dbReference>